<evidence type="ECO:0000313" key="3">
    <source>
        <dbReference type="Proteomes" id="UP000266673"/>
    </source>
</evidence>
<feature type="compositionally biased region" description="Polar residues" evidence="1">
    <location>
        <begin position="88"/>
        <end position="104"/>
    </location>
</feature>
<proteinExistence type="predicted"/>
<feature type="region of interest" description="Disordered" evidence="1">
    <location>
        <begin position="1"/>
        <end position="38"/>
    </location>
</feature>
<gene>
    <name evidence="2" type="ORF">C2G38_2208600</name>
</gene>
<keyword evidence="3" id="KW-1185">Reference proteome</keyword>
<dbReference type="OrthoDB" id="10539074at2759"/>
<dbReference type="Proteomes" id="UP000266673">
    <property type="component" value="Unassembled WGS sequence"/>
</dbReference>
<accession>A0A397UH12</accession>
<comment type="caution">
    <text evidence="2">The sequence shown here is derived from an EMBL/GenBank/DDBJ whole genome shotgun (WGS) entry which is preliminary data.</text>
</comment>
<dbReference type="AlphaFoldDB" id="A0A397UH12"/>
<sequence length="128" mass="14240">MNSISKRTRNQNQQATSSVLKKPPRYNEGQQHNDVTSSTLSDEFLIQLNETEIANDSINNTAFENEDILFSTSLSDYERDIDLVPLPASSSYKNDNTIRPSSSVRRNDSATPLLISSSNRGDDMGALQ</sequence>
<protein>
    <submittedName>
        <fullName evidence="2">Uncharacterized protein</fullName>
    </submittedName>
</protein>
<name>A0A397UH12_9GLOM</name>
<reference evidence="2 3" key="1">
    <citation type="submission" date="2018-06" db="EMBL/GenBank/DDBJ databases">
        <title>Comparative genomics reveals the genomic features of Rhizophagus irregularis, R. cerebriforme, R. diaphanum and Gigaspora rosea, and their symbiotic lifestyle signature.</title>
        <authorList>
            <person name="Morin E."/>
            <person name="San Clemente H."/>
            <person name="Chen E.C.H."/>
            <person name="De La Providencia I."/>
            <person name="Hainaut M."/>
            <person name="Kuo A."/>
            <person name="Kohler A."/>
            <person name="Murat C."/>
            <person name="Tang N."/>
            <person name="Roy S."/>
            <person name="Loubradou J."/>
            <person name="Henrissat B."/>
            <person name="Grigoriev I.V."/>
            <person name="Corradi N."/>
            <person name="Roux C."/>
            <person name="Martin F.M."/>
        </authorList>
    </citation>
    <scope>NUCLEOTIDE SEQUENCE [LARGE SCALE GENOMIC DNA]</scope>
    <source>
        <strain evidence="2 3">DAOM 194757</strain>
    </source>
</reference>
<feature type="region of interest" description="Disordered" evidence="1">
    <location>
        <begin position="86"/>
        <end position="128"/>
    </location>
</feature>
<feature type="compositionally biased region" description="Polar residues" evidence="1">
    <location>
        <begin position="28"/>
        <end position="38"/>
    </location>
</feature>
<evidence type="ECO:0000256" key="1">
    <source>
        <dbReference type="SAM" id="MobiDB-lite"/>
    </source>
</evidence>
<feature type="compositionally biased region" description="Polar residues" evidence="1">
    <location>
        <begin position="1"/>
        <end position="19"/>
    </location>
</feature>
<organism evidence="2 3">
    <name type="scientific">Gigaspora rosea</name>
    <dbReference type="NCBI Taxonomy" id="44941"/>
    <lineage>
        <taxon>Eukaryota</taxon>
        <taxon>Fungi</taxon>
        <taxon>Fungi incertae sedis</taxon>
        <taxon>Mucoromycota</taxon>
        <taxon>Glomeromycotina</taxon>
        <taxon>Glomeromycetes</taxon>
        <taxon>Diversisporales</taxon>
        <taxon>Gigasporaceae</taxon>
        <taxon>Gigaspora</taxon>
    </lineage>
</organism>
<evidence type="ECO:0000313" key="2">
    <source>
        <dbReference type="EMBL" id="RIB09565.1"/>
    </source>
</evidence>
<dbReference type="EMBL" id="QKWP01001359">
    <property type="protein sequence ID" value="RIB09565.1"/>
    <property type="molecule type" value="Genomic_DNA"/>
</dbReference>